<evidence type="ECO:0000313" key="3">
    <source>
        <dbReference type="EMBL" id="MEC4717741.1"/>
    </source>
</evidence>
<name>A0ABU6J2T5_9BURK</name>
<evidence type="ECO:0000256" key="1">
    <source>
        <dbReference type="SAM" id="SignalP"/>
    </source>
</evidence>
<organism evidence="3 4">
    <name type="scientific">Noviherbaspirillum album</name>
    <dbReference type="NCBI Taxonomy" id="3080276"/>
    <lineage>
        <taxon>Bacteria</taxon>
        <taxon>Pseudomonadati</taxon>
        <taxon>Pseudomonadota</taxon>
        <taxon>Betaproteobacteria</taxon>
        <taxon>Burkholderiales</taxon>
        <taxon>Oxalobacteraceae</taxon>
        <taxon>Noviherbaspirillum</taxon>
    </lineage>
</organism>
<feature type="domain" description="DUF4394" evidence="2">
    <location>
        <begin position="52"/>
        <end position="290"/>
    </location>
</feature>
<dbReference type="Pfam" id="PF14339">
    <property type="entry name" value="DUF4394"/>
    <property type="match status" value="1"/>
</dbReference>
<keyword evidence="1" id="KW-0732">Signal</keyword>
<sequence length="298" mass="30842">MNKTLRSTLAIAFGAALGATMLPAHATDDHGKGSSGLQNRPLQVIGLTDDHRLVSFSHMQPDNAKEIGTVSGLMSGDMLIGIDFRVQDGKLYGVSKSGGIYMLDQGNASATKVSQLTVALEGSSFGVDFNPAADRLRIVSDTGQNLRHNINPQGTTLVDDPLDYPPATPLNAIGPNAMGITGSAYTNNDLDASTGTTLYAFDATLDQLALQSPPNDGTLAAAGKFGANASMQTGFDIYSAISDGATVDVIGLASVHVENGTSGLYSVSLPTGKIKALGNFSDNNKVIGIAIPLDQSKK</sequence>
<dbReference type="EMBL" id="JAWIIV010000001">
    <property type="protein sequence ID" value="MEC4717741.1"/>
    <property type="molecule type" value="Genomic_DNA"/>
</dbReference>
<accession>A0ABU6J2T5</accession>
<protein>
    <submittedName>
        <fullName evidence="3">DUF4394 domain-containing protein</fullName>
    </submittedName>
</protein>
<feature type="chain" id="PRO_5045491999" evidence="1">
    <location>
        <begin position="27"/>
        <end position="298"/>
    </location>
</feature>
<evidence type="ECO:0000313" key="4">
    <source>
        <dbReference type="Proteomes" id="UP001352263"/>
    </source>
</evidence>
<gene>
    <name evidence="3" type="ORF">RY831_01135</name>
</gene>
<dbReference type="InterPro" id="IPR025507">
    <property type="entry name" value="DUF4394"/>
</dbReference>
<keyword evidence="4" id="KW-1185">Reference proteome</keyword>
<feature type="signal peptide" evidence="1">
    <location>
        <begin position="1"/>
        <end position="26"/>
    </location>
</feature>
<dbReference type="RefSeq" id="WP_326504491.1">
    <property type="nucleotide sequence ID" value="NZ_JAWIIV010000001.1"/>
</dbReference>
<comment type="caution">
    <text evidence="3">The sequence shown here is derived from an EMBL/GenBank/DDBJ whole genome shotgun (WGS) entry which is preliminary data.</text>
</comment>
<proteinExistence type="predicted"/>
<reference evidence="3 4" key="1">
    <citation type="submission" date="2023-10" db="EMBL/GenBank/DDBJ databases">
        <title>Noviherbaspirillum sp. CPCC 100848 genome assembly.</title>
        <authorList>
            <person name="Li X.Y."/>
            <person name="Fang X.M."/>
        </authorList>
    </citation>
    <scope>NUCLEOTIDE SEQUENCE [LARGE SCALE GENOMIC DNA]</scope>
    <source>
        <strain evidence="3 4">CPCC 100848</strain>
    </source>
</reference>
<dbReference type="Proteomes" id="UP001352263">
    <property type="component" value="Unassembled WGS sequence"/>
</dbReference>
<evidence type="ECO:0000259" key="2">
    <source>
        <dbReference type="Pfam" id="PF14339"/>
    </source>
</evidence>